<feature type="transmembrane region" description="Helical" evidence="1">
    <location>
        <begin position="9"/>
        <end position="30"/>
    </location>
</feature>
<feature type="transmembrane region" description="Helical" evidence="1">
    <location>
        <begin position="36"/>
        <end position="57"/>
    </location>
</feature>
<feature type="transmembrane region" description="Helical" evidence="1">
    <location>
        <begin position="69"/>
        <end position="93"/>
    </location>
</feature>
<proteinExistence type="predicted"/>
<keyword evidence="1" id="KW-0472">Membrane</keyword>
<sequence length="95" mass="10275">MFKTLSGKLAAVILLVFVIEFIVFMVSVFSNNGFGAIVNFIQFAPITSILGLIFGLLGTKRETGLGKTISIITLIISIIFVVFSLFLLFGYSFGG</sequence>
<protein>
    <submittedName>
        <fullName evidence="2">Uncharacterized protein</fullName>
    </submittedName>
</protein>
<dbReference type="AlphaFoldDB" id="A0A366E7L4"/>
<reference evidence="2 3" key="1">
    <citation type="submission" date="2018-06" db="EMBL/GenBank/DDBJ databases">
        <title>Freshwater and sediment microbial communities from various areas in North America, analyzing microbe dynamics in response to fracking.</title>
        <authorList>
            <person name="Lamendella R."/>
        </authorList>
    </citation>
    <scope>NUCLEOTIDE SEQUENCE [LARGE SCALE GENOMIC DNA]</scope>
    <source>
        <strain evidence="2 3">97B</strain>
    </source>
</reference>
<organism evidence="2 3">
    <name type="scientific">Rossellomorea aquimaris</name>
    <dbReference type="NCBI Taxonomy" id="189382"/>
    <lineage>
        <taxon>Bacteria</taxon>
        <taxon>Bacillati</taxon>
        <taxon>Bacillota</taxon>
        <taxon>Bacilli</taxon>
        <taxon>Bacillales</taxon>
        <taxon>Bacillaceae</taxon>
        <taxon>Rossellomorea</taxon>
    </lineage>
</organism>
<name>A0A366E7L4_9BACI</name>
<keyword evidence="1" id="KW-1133">Transmembrane helix</keyword>
<evidence type="ECO:0000313" key="3">
    <source>
        <dbReference type="Proteomes" id="UP000252118"/>
    </source>
</evidence>
<gene>
    <name evidence="2" type="ORF">DET59_1383</name>
</gene>
<dbReference type="EMBL" id="QNRJ01000038">
    <property type="protein sequence ID" value="RBO98363.1"/>
    <property type="molecule type" value="Genomic_DNA"/>
</dbReference>
<dbReference type="Proteomes" id="UP000252118">
    <property type="component" value="Unassembled WGS sequence"/>
</dbReference>
<keyword evidence="1" id="KW-0812">Transmembrane</keyword>
<accession>A0A366E7L4</accession>
<dbReference type="RefSeq" id="WP_113971568.1">
    <property type="nucleotide sequence ID" value="NZ_QNRJ01000038.1"/>
</dbReference>
<evidence type="ECO:0000313" key="2">
    <source>
        <dbReference type="EMBL" id="RBO98363.1"/>
    </source>
</evidence>
<evidence type="ECO:0000256" key="1">
    <source>
        <dbReference type="SAM" id="Phobius"/>
    </source>
</evidence>
<comment type="caution">
    <text evidence="2">The sequence shown here is derived from an EMBL/GenBank/DDBJ whole genome shotgun (WGS) entry which is preliminary data.</text>
</comment>
<dbReference type="OrthoDB" id="2974661at2"/>